<evidence type="ECO:0000259" key="1">
    <source>
        <dbReference type="Pfam" id="PF07508"/>
    </source>
</evidence>
<dbReference type="GO" id="GO:0000150">
    <property type="term" value="F:DNA strand exchange activity"/>
    <property type="evidence" value="ECO:0007669"/>
    <property type="project" value="InterPro"/>
</dbReference>
<evidence type="ECO:0000313" key="2">
    <source>
        <dbReference type="EMBL" id="RJF92512.1"/>
    </source>
</evidence>
<dbReference type="Proteomes" id="UP000265955">
    <property type="component" value="Unassembled WGS sequence"/>
</dbReference>
<dbReference type="AlphaFoldDB" id="A0A3A3FLV6"/>
<protein>
    <recommendedName>
        <fullName evidence="1">Recombinase domain-containing protein</fullName>
    </recommendedName>
</protein>
<sequence length="131" mass="15288">MPSRCIKPKAELLFRSYCCAQMKTESHLHDELNRLQSAMRTSSGRIRRYDPSRTVGVVSVPQRLKDETFVESVLAMRLQGESYTKIAWKLNREGIGSPTGGRWYCASLHRYMRRRCCEYFCEWPKASKETT</sequence>
<dbReference type="Pfam" id="PF07508">
    <property type="entry name" value="Recombinase"/>
    <property type="match status" value="1"/>
</dbReference>
<proteinExistence type="predicted"/>
<feature type="domain" description="Recombinase" evidence="1">
    <location>
        <begin position="69"/>
        <end position="115"/>
    </location>
</feature>
<comment type="caution">
    <text evidence="2">The sequence shown here is derived from an EMBL/GenBank/DDBJ whole genome shotgun (WGS) entry which is preliminary data.</text>
</comment>
<name>A0A3A3FLV6_9BURK</name>
<organism evidence="2 3">
    <name type="scientific">Noviherbaspirillum saxi</name>
    <dbReference type="NCBI Taxonomy" id="2320863"/>
    <lineage>
        <taxon>Bacteria</taxon>
        <taxon>Pseudomonadati</taxon>
        <taxon>Pseudomonadota</taxon>
        <taxon>Betaproteobacteria</taxon>
        <taxon>Burkholderiales</taxon>
        <taxon>Oxalobacteraceae</taxon>
        <taxon>Noviherbaspirillum</taxon>
    </lineage>
</organism>
<gene>
    <name evidence="2" type="ORF">D3871_28345</name>
</gene>
<accession>A0A3A3FLV6</accession>
<dbReference type="InterPro" id="IPR011109">
    <property type="entry name" value="DNA_bind_recombinase_dom"/>
</dbReference>
<evidence type="ECO:0000313" key="3">
    <source>
        <dbReference type="Proteomes" id="UP000265955"/>
    </source>
</evidence>
<keyword evidence="3" id="KW-1185">Reference proteome</keyword>
<reference evidence="3" key="1">
    <citation type="submission" date="2018-09" db="EMBL/GenBank/DDBJ databases">
        <authorList>
            <person name="Zhu H."/>
        </authorList>
    </citation>
    <scope>NUCLEOTIDE SEQUENCE [LARGE SCALE GENOMIC DNA]</scope>
    <source>
        <strain evidence="3">K1R23-30</strain>
    </source>
</reference>
<dbReference type="EMBL" id="QYUO01000003">
    <property type="protein sequence ID" value="RJF92512.1"/>
    <property type="molecule type" value="Genomic_DNA"/>
</dbReference>
<dbReference type="RefSeq" id="WP_119772418.1">
    <property type="nucleotide sequence ID" value="NZ_QYUO01000003.1"/>
</dbReference>
<dbReference type="GO" id="GO:0003677">
    <property type="term" value="F:DNA binding"/>
    <property type="evidence" value="ECO:0007669"/>
    <property type="project" value="InterPro"/>
</dbReference>